<protein>
    <submittedName>
        <fullName evidence="1">Uncharacterized protein</fullName>
    </submittedName>
</protein>
<name>A0ABQ1M180_9PROT</name>
<sequence>MVGEYMRKICVTKLKAAATQLSVAIAMFFSEDDPISAYALSCNSGEIFRKLCGHKEKDYFLSVVEDQFHRKSDLYKTYNSTWNFLKHADKDPDSIIEFSEEQLVYSLWIATHDLYQIIDNLAHFPAAMTYYHWYIQSCPEFAPEKCELPEANALFRRADQDSGGIRYKDDKTKRAYGLDMLNRAASGLRILP</sequence>
<evidence type="ECO:0000313" key="2">
    <source>
        <dbReference type="Proteomes" id="UP000637769"/>
    </source>
</evidence>
<accession>A0ABQ1M180</accession>
<organism evidence="1 2">
    <name type="scientific">Asaia siamensis</name>
    <dbReference type="NCBI Taxonomy" id="110479"/>
    <lineage>
        <taxon>Bacteria</taxon>
        <taxon>Pseudomonadati</taxon>
        <taxon>Pseudomonadota</taxon>
        <taxon>Alphaproteobacteria</taxon>
        <taxon>Acetobacterales</taxon>
        <taxon>Acetobacteraceae</taxon>
        <taxon>Asaia</taxon>
    </lineage>
</organism>
<proteinExistence type="predicted"/>
<dbReference type="Proteomes" id="UP000637769">
    <property type="component" value="Unassembled WGS sequence"/>
</dbReference>
<keyword evidence="2" id="KW-1185">Reference proteome</keyword>
<gene>
    <name evidence="1" type="ORF">GCM10007207_16230</name>
</gene>
<dbReference type="EMBL" id="BMCH01000003">
    <property type="protein sequence ID" value="GGC31458.1"/>
    <property type="molecule type" value="Genomic_DNA"/>
</dbReference>
<comment type="caution">
    <text evidence="1">The sequence shown here is derived from an EMBL/GenBank/DDBJ whole genome shotgun (WGS) entry which is preliminary data.</text>
</comment>
<evidence type="ECO:0000313" key="1">
    <source>
        <dbReference type="EMBL" id="GGC31458.1"/>
    </source>
</evidence>
<reference evidence="2" key="1">
    <citation type="journal article" date="2019" name="Int. J. Syst. Evol. Microbiol.">
        <title>The Global Catalogue of Microorganisms (GCM) 10K type strain sequencing project: providing services to taxonomists for standard genome sequencing and annotation.</title>
        <authorList>
            <consortium name="The Broad Institute Genomics Platform"/>
            <consortium name="The Broad Institute Genome Sequencing Center for Infectious Disease"/>
            <person name="Wu L."/>
            <person name="Ma J."/>
        </authorList>
    </citation>
    <scope>NUCLEOTIDE SEQUENCE [LARGE SCALE GENOMIC DNA]</scope>
    <source>
        <strain evidence="2">CCM 7132</strain>
    </source>
</reference>